<evidence type="ECO:0000313" key="7">
    <source>
        <dbReference type="Proteomes" id="UP001227101"/>
    </source>
</evidence>
<feature type="signal peptide" evidence="5">
    <location>
        <begin position="1"/>
        <end position="31"/>
    </location>
</feature>
<dbReference type="Gene3D" id="3.60.20.10">
    <property type="entry name" value="Glutamine Phosphoribosylpyrophosphate, subunit 1, domain 1"/>
    <property type="match status" value="1"/>
</dbReference>
<comment type="similarity">
    <text evidence="1">Belongs to the peptidase S45 family.</text>
</comment>
<dbReference type="InterPro" id="IPR002692">
    <property type="entry name" value="S45"/>
</dbReference>
<evidence type="ECO:0000256" key="1">
    <source>
        <dbReference type="ARBA" id="ARBA00006586"/>
    </source>
</evidence>
<dbReference type="InterPro" id="IPR029055">
    <property type="entry name" value="Ntn_hydrolases_N"/>
</dbReference>
<reference evidence="6 7" key="1">
    <citation type="submission" date="2023-06" db="EMBL/GenBank/DDBJ databases">
        <authorList>
            <person name="Oyuntsetseg B."/>
            <person name="Kim S.B."/>
        </authorList>
    </citation>
    <scope>NUCLEOTIDE SEQUENCE [LARGE SCALE GENOMIC DNA]</scope>
    <source>
        <strain evidence="6 7">2-2</strain>
    </source>
</reference>
<dbReference type="SUPFAM" id="SSF56235">
    <property type="entry name" value="N-terminal nucleophile aminohydrolases (Ntn hydrolases)"/>
    <property type="match status" value="1"/>
</dbReference>
<feature type="region of interest" description="Disordered" evidence="4">
    <location>
        <begin position="336"/>
        <end position="397"/>
    </location>
</feature>
<dbReference type="Gene3D" id="2.30.120.10">
    <property type="match status" value="1"/>
</dbReference>
<dbReference type="InterPro" id="IPR043147">
    <property type="entry name" value="Penicillin_amidase_A-knob"/>
</dbReference>
<dbReference type="InterPro" id="IPR043146">
    <property type="entry name" value="Penicillin_amidase_N_B-knob"/>
</dbReference>
<sequence>MSRSRVARKTSFARRATVVVLATMTVVPVVAAASPGTADAADHADYCGDQCHDILPGGQAGNLSRKQAIDIALSKLAPPPYEIPHGSDQAARYDSLRKSYPGLTDEKLGEFLNSAAFDVNRTAGIGVGGRPDVTISRDSFGIPHIKSTTREGATFGSGYAAAQDRLFAMDLLRHVAKGSAVQFAGTAVESFQDELWPVIAETEADRRAQLDRLAASGDEGKQVVGDLDSFVAGINKYIDEVLHSPLRQDVPVEYSGKDVLQGKLDPSSLLNAVMPSVTPFTTTDVVALITLLGGQFGAAGGEQALAAATKVAAERKYGPQLGDQVWDSLRAANDPETTVTQRGAAKPPYGISPKNPKHVAMPDPGSMTSEPFKPGASSASNAGSQAEAATRPSNFLGRDKGMSNALVVSGVHTKSGNPIAVFGPQTAYFAPEILMLQEIQGPGLSARGAMFPGTGPYVLIGRGPDYAWSATSAHQSIIDTYAVKLCNADGSPAGKESNSYLDNGQCAPMEPLTSPDNLHVWRTKYGIVKQRATVGGEPVAYTELRSTYVNELQSAVGFKRFNDPEAIKGPEDFQTAASTIGFTFNWFYVDSKHTAYYNSGLEPVRAADVDPNLPMWAGPETSWRNWDPATNLGEGVPAEHHPGSIDQDYYVNWNNKSAEDQVNGDFGDGSVHRADLLDKRVKDLISNGNKIDRAALVKAMADAAITDLRGEKILPNLLKVIDSAPDRIDPVLRQGLSDLRRWLDRGTKRTTGPESSTYLDANAVKIMDAWWPLLVKAIFQPVMGDELYDAAVQNLQIDEAPSAPLPGTSTAPHRGSAFQLGWWSYVDKDLRSTLGQQVNGPLPTGFCGTLEKCQSTLLTTLKEAIGKPAAEVYPADGNCAAGDAACADSIRFTPLGVVKVPDIGWQNRPTYQQVVEFPKHR</sequence>
<dbReference type="Proteomes" id="UP001227101">
    <property type="component" value="Chromosome"/>
</dbReference>
<dbReference type="PANTHER" id="PTHR34218:SF4">
    <property type="entry name" value="ACYL-HOMOSERINE LACTONE ACYLASE QUIP"/>
    <property type="match status" value="1"/>
</dbReference>
<proteinExistence type="inferred from homology"/>
<dbReference type="PANTHER" id="PTHR34218">
    <property type="entry name" value="PEPTIDASE S45 PENICILLIN AMIDASE"/>
    <property type="match status" value="1"/>
</dbReference>
<keyword evidence="2" id="KW-0378">Hydrolase</keyword>
<organism evidence="6 7">
    <name type="scientific">Amycolatopsis nalaikhensis</name>
    <dbReference type="NCBI Taxonomy" id="715472"/>
    <lineage>
        <taxon>Bacteria</taxon>
        <taxon>Bacillati</taxon>
        <taxon>Actinomycetota</taxon>
        <taxon>Actinomycetes</taxon>
        <taxon>Pseudonocardiales</taxon>
        <taxon>Pseudonocardiaceae</taxon>
        <taxon>Amycolatopsis</taxon>
    </lineage>
</organism>
<accession>A0ABY8X9B6</accession>
<evidence type="ECO:0000256" key="3">
    <source>
        <dbReference type="ARBA" id="ARBA00023145"/>
    </source>
</evidence>
<evidence type="ECO:0000256" key="5">
    <source>
        <dbReference type="SAM" id="SignalP"/>
    </source>
</evidence>
<evidence type="ECO:0000256" key="4">
    <source>
        <dbReference type="SAM" id="MobiDB-lite"/>
    </source>
</evidence>
<feature type="chain" id="PRO_5046605517" evidence="5">
    <location>
        <begin position="32"/>
        <end position="921"/>
    </location>
</feature>
<name>A0ABY8X9B6_9PSEU</name>
<dbReference type="EMBL" id="CP127173">
    <property type="protein sequence ID" value="WIV52978.1"/>
    <property type="molecule type" value="Genomic_DNA"/>
</dbReference>
<feature type="compositionally biased region" description="Low complexity" evidence="4">
    <location>
        <begin position="376"/>
        <end position="389"/>
    </location>
</feature>
<dbReference type="Gene3D" id="1.10.1400.10">
    <property type="match status" value="1"/>
</dbReference>
<dbReference type="InterPro" id="IPR023343">
    <property type="entry name" value="Penicillin_amidase_dom1"/>
</dbReference>
<evidence type="ECO:0000313" key="6">
    <source>
        <dbReference type="EMBL" id="WIV52978.1"/>
    </source>
</evidence>
<evidence type="ECO:0000256" key="2">
    <source>
        <dbReference type="ARBA" id="ARBA00022801"/>
    </source>
</evidence>
<dbReference type="Gene3D" id="1.10.439.10">
    <property type="entry name" value="Penicillin Amidohydrolase, domain 1"/>
    <property type="match status" value="1"/>
</dbReference>
<gene>
    <name evidence="6" type="ORF">QP939_29045</name>
</gene>
<keyword evidence="5" id="KW-0732">Signal</keyword>
<dbReference type="RefSeq" id="WP_285449376.1">
    <property type="nucleotide sequence ID" value="NZ_CP127173.1"/>
</dbReference>
<protein>
    <submittedName>
        <fullName evidence="6">Penicillin acylase family protein</fullName>
    </submittedName>
</protein>
<keyword evidence="7" id="KW-1185">Reference proteome</keyword>
<keyword evidence="3" id="KW-0865">Zymogen</keyword>
<dbReference type="Pfam" id="PF01804">
    <property type="entry name" value="Penicil_amidase"/>
    <property type="match status" value="1"/>
</dbReference>